<keyword evidence="2" id="KW-1185">Reference proteome</keyword>
<dbReference type="KEGG" id="cle:Clole_2721"/>
<dbReference type="InterPro" id="IPR020256">
    <property type="entry name" value="Spore_coat_CotJA"/>
</dbReference>
<accession>F2JJC8</accession>
<dbReference type="EMBL" id="CP002582">
    <property type="protein sequence ID" value="ADZ84421.1"/>
    <property type="molecule type" value="Genomic_DNA"/>
</dbReference>
<protein>
    <recommendedName>
        <fullName evidence="3">Spore coat associated protein JA (CotJA)</fullName>
    </recommendedName>
</protein>
<sequence length="85" mass="10104">MLNNRNYSRSPMNSRNMQNMIPQMSYGNHLDIEKAYTECIDNMPIAMAYVPFQQWRNLYEPTEAFQRGTIFKELDLPFNCAKECK</sequence>
<evidence type="ECO:0000313" key="1">
    <source>
        <dbReference type="EMBL" id="ADZ84421.1"/>
    </source>
</evidence>
<dbReference type="Proteomes" id="UP000008467">
    <property type="component" value="Chromosome"/>
</dbReference>
<organism evidence="1 2">
    <name type="scientific">Cellulosilyticum lentocellum (strain ATCC 49066 / DSM 5427 / NCIMB 11756 / RHM5)</name>
    <name type="common">Clostridium lentocellum</name>
    <dbReference type="NCBI Taxonomy" id="642492"/>
    <lineage>
        <taxon>Bacteria</taxon>
        <taxon>Bacillati</taxon>
        <taxon>Bacillota</taxon>
        <taxon>Clostridia</taxon>
        <taxon>Lachnospirales</taxon>
        <taxon>Cellulosilyticaceae</taxon>
        <taxon>Cellulosilyticum</taxon>
    </lineage>
</organism>
<reference evidence="1 2" key="1">
    <citation type="journal article" date="2011" name="J. Bacteriol.">
        <title>Complete genome sequence of the cellulose-degrading bacterium Cellulosilyticum lentocellum.</title>
        <authorList>
            <consortium name="US DOE Joint Genome Institute"/>
            <person name="Miller D.A."/>
            <person name="Suen G."/>
            <person name="Bruce D."/>
            <person name="Copeland A."/>
            <person name="Cheng J.F."/>
            <person name="Detter C."/>
            <person name="Goodwin L.A."/>
            <person name="Han C.S."/>
            <person name="Hauser L.J."/>
            <person name="Land M.L."/>
            <person name="Lapidus A."/>
            <person name="Lucas S."/>
            <person name="Meincke L."/>
            <person name="Pitluck S."/>
            <person name="Tapia R."/>
            <person name="Teshima H."/>
            <person name="Woyke T."/>
            <person name="Fox B.G."/>
            <person name="Angert E.R."/>
            <person name="Currie C.R."/>
        </authorList>
    </citation>
    <scope>NUCLEOTIDE SEQUENCE [LARGE SCALE GENOMIC DNA]</scope>
    <source>
        <strain evidence="2">ATCC 49066 / DSM 5427 / NCIMB 11756 / RHM5</strain>
    </source>
</reference>
<dbReference type="RefSeq" id="WP_013657714.1">
    <property type="nucleotide sequence ID" value="NC_015275.1"/>
</dbReference>
<dbReference type="Pfam" id="PF11007">
    <property type="entry name" value="CotJA"/>
    <property type="match status" value="1"/>
</dbReference>
<evidence type="ECO:0008006" key="3">
    <source>
        <dbReference type="Google" id="ProtNLM"/>
    </source>
</evidence>
<dbReference type="HOGENOM" id="CLU_163880_0_0_9"/>
<proteinExistence type="predicted"/>
<name>F2JJC8_CELLD</name>
<dbReference type="STRING" id="642492.Clole_2721"/>
<gene>
    <name evidence="1" type="ordered locus">Clole_2721</name>
</gene>
<dbReference type="AlphaFoldDB" id="F2JJC8"/>
<evidence type="ECO:0000313" key="2">
    <source>
        <dbReference type="Proteomes" id="UP000008467"/>
    </source>
</evidence>